<accession>A0A1L3ZT95</accession>
<dbReference type="RefSeq" id="WP_072596415.1">
    <property type="nucleotide sequence ID" value="NZ_CP018221.1"/>
</dbReference>
<dbReference type="EMBL" id="CP018221">
    <property type="protein sequence ID" value="API58862.1"/>
    <property type="molecule type" value="Genomic_DNA"/>
</dbReference>
<name>A0A1L3ZT95_9SPHN</name>
<dbReference type="OrthoDB" id="4206561at2"/>
<dbReference type="STRING" id="1921510.BSL82_05675"/>
<evidence type="ECO:0000313" key="1">
    <source>
        <dbReference type="EMBL" id="API58862.1"/>
    </source>
</evidence>
<dbReference type="InterPro" id="IPR032495">
    <property type="entry name" value="Phage_TTP_11"/>
</dbReference>
<dbReference type="Proteomes" id="UP000182063">
    <property type="component" value="Chromosome"/>
</dbReference>
<dbReference type="KEGG" id="sphj:BSL82_05675"/>
<gene>
    <name evidence="1" type="ORF">BSL82_05675</name>
</gene>
<dbReference type="Pfam" id="PF16460">
    <property type="entry name" value="Phage_TTP_11"/>
    <property type="match status" value="1"/>
</dbReference>
<dbReference type="AlphaFoldDB" id="A0A1L3ZT95"/>
<dbReference type="Gene3D" id="4.10.410.40">
    <property type="match status" value="1"/>
</dbReference>
<sequence>MALLSKGTLLKLGDGSTPTEVFTAIPGVQNITVPAVVLDDHEVTDLDSTAKEYIAGLGDAGEFSFQLVLKKAAAGNGYHAQQAALESYVGDGELHNFQVVLPAPFSTTYEFAAFVKSFTPSSATNAAITATVTLRVSGDVTKTVA</sequence>
<protein>
    <recommendedName>
        <fullName evidence="3">Phage tail protein</fullName>
    </recommendedName>
</protein>
<evidence type="ECO:0000313" key="2">
    <source>
        <dbReference type="Proteomes" id="UP000182063"/>
    </source>
</evidence>
<proteinExistence type="predicted"/>
<reference evidence="2" key="1">
    <citation type="submission" date="2016-11" db="EMBL/GenBank/DDBJ databases">
        <title>Complete Genome Sequence of alachlor-degrading Sphingomonas sp. strain JJ-A5.</title>
        <authorList>
            <person name="Lee H."/>
            <person name="Ka J.-O."/>
        </authorList>
    </citation>
    <scope>NUCLEOTIDE SEQUENCE [LARGE SCALE GENOMIC DNA]</scope>
    <source>
        <strain evidence="2">JJ-A5</strain>
    </source>
</reference>
<organism evidence="1 2">
    <name type="scientific">Tardibacter chloracetimidivorans</name>
    <dbReference type="NCBI Taxonomy" id="1921510"/>
    <lineage>
        <taxon>Bacteria</taxon>
        <taxon>Pseudomonadati</taxon>
        <taxon>Pseudomonadota</taxon>
        <taxon>Alphaproteobacteria</taxon>
        <taxon>Sphingomonadales</taxon>
        <taxon>Sphingomonadaceae</taxon>
        <taxon>Tardibacter</taxon>
    </lineage>
</organism>
<evidence type="ECO:0008006" key="3">
    <source>
        <dbReference type="Google" id="ProtNLM"/>
    </source>
</evidence>
<keyword evidence="2" id="KW-1185">Reference proteome</keyword>